<reference evidence="1 2" key="1">
    <citation type="submission" date="2018-05" db="EMBL/GenBank/DDBJ databases">
        <title>Genetic diversity of glacier-inhabiting Cryobacterium bacteria in China and description of Cryobacterium mengkeensis sp. nov. and Arthrobacter glacialis sp. nov.</title>
        <authorList>
            <person name="Liu Q."/>
            <person name="Xin Y.-H."/>
        </authorList>
    </citation>
    <scope>NUCLEOTIDE SEQUENCE [LARGE SCALE GENOMIC DNA]</scope>
    <source>
        <strain evidence="1 2">GP3</strain>
    </source>
</reference>
<keyword evidence="2" id="KW-1185">Reference proteome</keyword>
<sequence>MRDRGFLGIEDLGVFSHLSTADLAQLLDSEDSLERSAAIRLLAQKAQPDASTNRLFADRLKRETKLYTKIELCEALQTGGEEAAQMLIPLLGTIGRNQHKQPSTDAFRKSSYPLPRDIVARILARMDPAILPTMTSVIQSGTRAQVVEVIDAVGFMCFYSSATEAHRLVALRALLKRLQGSPNDELMQWKIVRALESFNHPDSLSILRGIIEDSAVPALHQEAQRSLALALKQPAM</sequence>
<dbReference type="InterPro" id="IPR011989">
    <property type="entry name" value="ARM-like"/>
</dbReference>
<dbReference type="AlphaFoldDB" id="A0A2V3DUX8"/>
<proteinExistence type="predicted"/>
<dbReference type="Gene3D" id="1.25.10.10">
    <property type="entry name" value="Leucine-rich Repeat Variant"/>
    <property type="match status" value="1"/>
</dbReference>
<dbReference type="SUPFAM" id="SSF48371">
    <property type="entry name" value="ARM repeat"/>
    <property type="match status" value="1"/>
</dbReference>
<accession>A0A2V3DUX8</accession>
<gene>
    <name evidence="1" type="ORF">CVS29_00980</name>
</gene>
<name>A0A2V3DUX8_9MICC</name>
<protein>
    <recommendedName>
        <fullName evidence="3">HEAT repeat domain-containing protein</fullName>
    </recommendedName>
</protein>
<comment type="caution">
    <text evidence="1">The sequence shown here is derived from an EMBL/GenBank/DDBJ whole genome shotgun (WGS) entry which is preliminary data.</text>
</comment>
<dbReference type="Proteomes" id="UP000246303">
    <property type="component" value="Unassembled WGS sequence"/>
</dbReference>
<evidence type="ECO:0000313" key="1">
    <source>
        <dbReference type="EMBL" id="PXA69176.1"/>
    </source>
</evidence>
<dbReference type="InterPro" id="IPR016024">
    <property type="entry name" value="ARM-type_fold"/>
</dbReference>
<evidence type="ECO:0008006" key="3">
    <source>
        <dbReference type="Google" id="ProtNLM"/>
    </source>
</evidence>
<evidence type="ECO:0000313" key="2">
    <source>
        <dbReference type="Proteomes" id="UP000246303"/>
    </source>
</evidence>
<organism evidence="1 2">
    <name type="scientific">Arthrobacter psychrochitiniphilus</name>
    <dbReference type="NCBI Taxonomy" id="291045"/>
    <lineage>
        <taxon>Bacteria</taxon>
        <taxon>Bacillati</taxon>
        <taxon>Actinomycetota</taxon>
        <taxon>Actinomycetes</taxon>
        <taxon>Micrococcales</taxon>
        <taxon>Micrococcaceae</taxon>
        <taxon>Arthrobacter</taxon>
    </lineage>
</organism>
<dbReference type="EMBL" id="QHLZ01000001">
    <property type="protein sequence ID" value="PXA69176.1"/>
    <property type="molecule type" value="Genomic_DNA"/>
</dbReference>